<dbReference type="EMBL" id="JANQDX010000014">
    <property type="protein sequence ID" value="KAL0912638.1"/>
    <property type="molecule type" value="Genomic_DNA"/>
</dbReference>
<keyword evidence="3" id="KW-1185">Reference proteome</keyword>
<keyword evidence="1" id="KW-0472">Membrane</keyword>
<sequence length="181" mass="20971">MSITEGDDNVYPMHVFDAWHVVVGLPCLASKGCCFSFYGSRLENGFYGLKYLLFLHLYFPVCLILLLVKVVDRGFSRLLDRLGMCCFWFSFWVVFFGRFRMSLGDFVFWISMGTVALKGWSVLQGLFVASLLWSLLLLVFFSVEPSSMDPLWLCFPWLPELFGSILDWPEGWMWNCFSVVI</sequence>
<dbReference type="AlphaFoldDB" id="A0ABD0UJ29"/>
<dbReference type="Proteomes" id="UP001552299">
    <property type="component" value="Unassembled WGS sequence"/>
</dbReference>
<comment type="caution">
    <text evidence="2">The sequence shown here is derived from an EMBL/GenBank/DDBJ whole genome shotgun (WGS) entry which is preliminary data.</text>
</comment>
<accession>A0ABD0UJ29</accession>
<evidence type="ECO:0000313" key="2">
    <source>
        <dbReference type="EMBL" id="KAL0912638.1"/>
    </source>
</evidence>
<evidence type="ECO:0000313" key="3">
    <source>
        <dbReference type="Proteomes" id="UP001552299"/>
    </source>
</evidence>
<evidence type="ECO:0000256" key="1">
    <source>
        <dbReference type="SAM" id="Phobius"/>
    </source>
</evidence>
<reference evidence="2 3" key="1">
    <citation type="journal article" date="2024" name="Plant Biotechnol. J.">
        <title>Dendrobium thyrsiflorum genome and its molecular insights into genes involved in important horticultural traits.</title>
        <authorList>
            <person name="Chen B."/>
            <person name="Wang J.Y."/>
            <person name="Zheng P.J."/>
            <person name="Li K.L."/>
            <person name="Liang Y.M."/>
            <person name="Chen X.F."/>
            <person name="Zhang C."/>
            <person name="Zhao X."/>
            <person name="He X."/>
            <person name="Zhang G.Q."/>
            <person name="Liu Z.J."/>
            <person name="Xu Q."/>
        </authorList>
    </citation>
    <scope>NUCLEOTIDE SEQUENCE [LARGE SCALE GENOMIC DNA]</scope>
    <source>
        <strain evidence="2">GZMU011</strain>
    </source>
</reference>
<feature type="transmembrane region" description="Helical" evidence="1">
    <location>
        <begin position="82"/>
        <end position="101"/>
    </location>
</feature>
<protein>
    <recommendedName>
        <fullName evidence="4">Transmembrane protein</fullName>
    </recommendedName>
</protein>
<proteinExistence type="predicted"/>
<feature type="transmembrane region" description="Helical" evidence="1">
    <location>
        <begin position="51"/>
        <end position="70"/>
    </location>
</feature>
<name>A0ABD0UJ29_DENTH</name>
<evidence type="ECO:0008006" key="4">
    <source>
        <dbReference type="Google" id="ProtNLM"/>
    </source>
</evidence>
<gene>
    <name evidence="2" type="ORF">M5K25_018625</name>
</gene>
<organism evidence="2 3">
    <name type="scientific">Dendrobium thyrsiflorum</name>
    <name type="common">Pinecone-like raceme dendrobium</name>
    <name type="synonym">Orchid</name>
    <dbReference type="NCBI Taxonomy" id="117978"/>
    <lineage>
        <taxon>Eukaryota</taxon>
        <taxon>Viridiplantae</taxon>
        <taxon>Streptophyta</taxon>
        <taxon>Embryophyta</taxon>
        <taxon>Tracheophyta</taxon>
        <taxon>Spermatophyta</taxon>
        <taxon>Magnoliopsida</taxon>
        <taxon>Liliopsida</taxon>
        <taxon>Asparagales</taxon>
        <taxon>Orchidaceae</taxon>
        <taxon>Epidendroideae</taxon>
        <taxon>Malaxideae</taxon>
        <taxon>Dendrobiinae</taxon>
        <taxon>Dendrobium</taxon>
    </lineage>
</organism>
<keyword evidence="1" id="KW-1133">Transmembrane helix</keyword>
<feature type="transmembrane region" description="Helical" evidence="1">
    <location>
        <begin position="121"/>
        <end position="143"/>
    </location>
</feature>
<keyword evidence="1" id="KW-0812">Transmembrane</keyword>